<dbReference type="PROSITE" id="PS50013">
    <property type="entry name" value="CHROMO_2"/>
    <property type="match status" value="1"/>
</dbReference>
<dbReference type="Pfam" id="PF00385">
    <property type="entry name" value="Chromo"/>
    <property type="match status" value="1"/>
</dbReference>
<accession>A0A8K0MRB6</accession>
<feature type="domain" description="Chromo" evidence="1">
    <location>
        <begin position="28"/>
        <end position="60"/>
    </location>
</feature>
<dbReference type="InterPro" id="IPR016197">
    <property type="entry name" value="Chromo-like_dom_sf"/>
</dbReference>
<evidence type="ECO:0000313" key="3">
    <source>
        <dbReference type="Proteomes" id="UP000796880"/>
    </source>
</evidence>
<evidence type="ECO:0000313" key="2">
    <source>
        <dbReference type="EMBL" id="KAF3455961.1"/>
    </source>
</evidence>
<dbReference type="Gene3D" id="2.40.50.40">
    <property type="match status" value="1"/>
</dbReference>
<dbReference type="OrthoDB" id="1751703at2759"/>
<dbReference type="InterPro" id="IPR000953">
    <property type="entry name" value="Chromo/chromo_shadow_dom"/>
</dbReference>
<sequence length="93" mass="10816">MKRKTLRRKSERAPMGITSTYDKEVENVMAERVVRGRDNHPSHEYLVKWKGLSESEASWELLIMYELESAEWALEKPNNIHIVDGSSSKPKET</sequence>
<gene>
    <name evidence="2" type="ORF">FNV43_RR00604</name>
</gene>
<dbReference type="Proteomes" id="UP000796880">
    <property type="component" value="Unassembled WGS sequence"/>
</dbReference>
<dbReference type="EMBL" id="VOIH02000001">
    <property type="protein sequence ID" value="KAF3455961.1"/>
    <property type="molecule type" value="Genomic_DNA"/>
</dbReference>
<proteinExistence type="predicted"/>
<dbReference type="InterPro" id="IPR023780">
    <property type="entry name" value="Chromo_domain"/>
</dbReference>
<dbReference type="SUPFAM" id="SSF54160">
    <property type="entry name" value="Chromo domain-like"/>
    <property type="match status" value="1"/>
</dbReference>
<keyword evidence="3" id="KW-1185">Reference proteome</keyword>
<evidence type="ECO:0000259" key="1">
    <source>
        <dbReference type="PROSITE" id="PS50013"/>
    </source>
</evidence>
<organism evidence="2 3">
    <name type="scientific">Rhamnella rubrinervis</name>
    <dbReference type="NCBI Taxonomy" id="2594499"/>
    <lineage>
        <taxon>Eukaryota</taxon>
        <taxon>Viridiplantae</taxon>
        <taxon>Streptophyta</taxon>
        <taxon>Embryophyta</taxon>
        <taxon>Tracheophyta</taxon>
        <taxon>Spermatophyta</taxon>
        <taxon>Magnoliopsida</taxon>
        <taxon>eudicotyledons</taxon>
        <taxon>Gunneridae</taxon>
        <taxon>Pentapetalae</taxon>
        <taxon>rosids</taxon>
        <taxon>fabids</taxon>
        <taxon>Rosales</taxon>
        <taxon>Rhamnaceae</taxon>
        <taxon>rhamnoid group</taxon>
        <taxon>Rhamneae</taxon>
        <taxon>Rhamnella</taxon>
    </lineage>
</organism>
<dbReference type="AlphaFoldDB" id="A0A8K0MRB6"/>
<protein>
    <recommendedName>
        <fullName evidence="1">Chromo domain-containing protein</fullName>
    </recommendedName>
</protein>
<reference evidence="2" key="1">
    <citation type="submission" date="2020-03" db="EMBL/GenBank/DDBJ databases">
        <title>A high-quality chromosome-level genome assembly of a woody plant with both climbing and erect habits, Rhamnella rubrinervis.</title>
        <authorList>
            <person name="Lu Z."/>
            <person name="Yang Y."/>
            <person name="Zhu X."/>
            <person name="Sun Y."/>
        </authorList>
    </citation>
    <scope>NUCLEOTIDE SEQUENCE</scope>
    <source>
        <strain evidence="2">BYM</strain>
        <tissue evidence="2">Leaf</tissue>
    </source>
</reference>
<name>A0A8K0MRB6_9ROSA</name>
<comment type="caution">
    <text evidence="2">The sequence shown here is derived from an EMBL/GenBank/DDBJ whole genome shotgun (WGS) entry which is preliminary data.</text>
</comment>
<dbReference type="CDD" id="cd00024">
    <property type="entry name" value="CD_CSD"/>
    <property type="match status" value="1"/>
</dbReference>